<keyword evidence="5" id="KW-1185">Reference proteome</keyword>
<accession>A0A846X3V3</accession>
<dbReference type="PANTHER" id="PTHR43639">
    <property type="entry name" value="OXIDOREDUCTASE, SHORT-CHAIN DEHYDROGENASE/REDUCTASE FAMILY (AFU_ORTHOLOGUE AFUA_5G02870)"/>
    <property type="match status" value="1"/>
</dbReference>
<evidence type="ECO:0000313" key="4">
    <source>
        <dbReference type="EMBL" id="NKY19781.1"/>
    </source>
</evidence>
<dbReference type="InterPro" id="IPR036291">
    <property type="entry name" value="NAD(P)-bd_dom_sf"/>
</dbReference>
<sequence length="252" mass="26409">MDGKTALVTGGGRGIGRAIALRLAADGADVIVNYRSGREAAESVAQEVERLGRKAFVIQADVSRPEEITRLFAEAREVADLDIVCSNAGIEHFGPFHEVTADDFDAVFRTNARAQFLVAQAAGTQLSRGGAIVLTSSTSARTPVYQHTLYAASKAAVEAIVQHLALEFADLGIRINAIAPGGTSTDMAAEVGAEYVHPALRGKIGTEEFMRSFAALGRMASVDEIAAAVAFLVSPDASYVTGSTLRVDGGQL</sequence>
<organism evidence="4 5">
    <name type="scientific">Tsukamurella spumae</name>
    <dbReference type="NCBI Taxonomy" id="44753"/>
    <lineage>
        <taxon>Bacteria</taxon>
        <taxon>Bacillati</taxon>
        <taxon>Actinomycetota</taxon>
        <taxon>Actinomycetes</taxon>
        <taxon>Mycobacteriales</taxon>
        <taxon>Tsukamurellaceae</taxon>
        <taxon>Tsukamurella</taxon>
    </lineage>
</organism>
<dbReference type="InterPro" id="IPR002347">
    <property type="entry name" value="SDR_fam"/>
</dbReference>
<name>A0A846X3V3_9ACTN</name>
<evidence type="ECO:0000259" key="3">
    <source>
        <dbReference type="SMART" id="SM00822"/>
    </source>
</evidence>
<dbReference type="InterPro" id="IPR020904">
    <property type="entry name" value="Sc_DH/Rdtase_CS"/>
</dbReference>
<comment type="similarity">
    <text evidence="1">Belongs to the short-chain dehydrogenases/reductases (SDR) family.</text>
</comment>
<dbReference type="PANTHER" id="PTHR43639:SF1">
    <property type="entry name" value="SHORT-CHAIN DEHYDROGENASE_REDUCTASE FAMILY PROTEIN"/>
    <property type="match status" value="1"/>
</dbReference>
<dbReference type="SMART" id="SM00822">
    <property type="entry name" value="PKS_KR"/>
    <property type="match status" value="1"/>
</dbReference>
<gene>
    <name evidence="4" type="ORF">HF999_15560</name>
</gene>
<dbReference type="GO" id="GO:0016491">
    <property type="term" value="F:oxidoreductase activity"/>
    <property type="evidence" value="ECO:0007669"/>
    <property type="project" value="UniProtKB-KW"/>
</dbReference>
<evidence type="ECO:0000313" key="5">
    <source>
        <dbReference type="Proteomes" id="UP000582646"/>
    </source>
</evidence>
<dbReference type="PROSITE" id="PS00061">
    <property type="entry name" value="ADH_SHORT"/>
    <property type="match status" value="1"/>
</dbReference>
<dbReference type="AlphaFoldDB" id="A0A846X3V3"/>
<dbReference type="Pfam" id="PF13561">
    <property type="entry name" value="adh_short_C2"/>
    <property type="match status" value="1"/>
</dbReference>
<reference evidence="4 5" key="1">
    <citation type="submission" date="2020-04" db="EMBL/GenBank/DDBJ databases">
        <title>MicrobeNet Type strains.</title>
        <authorList>
            <person name="Nicholson A.C."/>
        </authorList>
    </citation>
    <scope>NUCLEOTIDE SEQUENCE [LARGE SCALE GENOMIC DNA]</scope>
    <source>
        <strain evidence="4 5">DSM 44113</strain>
    </source>
</reference>
<dbReference type="PRINTS" id="PR00081">
    <property type="entry name" value="GDHRDH"/>
</dbReference>
<keyword evidence="2" id="KW-0560">Oxidoreductase</keyword>
<dbReference type="PRINTS" id="PR00080">
    <property type="entry name" value="SDRFAMILY"/>
</dbReference>
<proteinExistence type="inferred from homology"/>
<dbReference type="InterPro" id="IPR057326">
    <property type="entry name" value="KR_dom"/>
</dbReference>
<protein>
    <submittedName>
        <fullName evidence="4">SDR family oxidoreductase</fullName>
    </submittedName>
</protein>
<comment type="caution">
    <text evidence="4">The sequence shown here is derived from an EMBL/GenBank/DDBJ whole genome shotgun (WGS) entry which is preliminary data.</text>
</comment>
<dbReference type="FunFam" id="3.40.50.720:FF:000084">
    <property type="entry name" value="Short-chain dehydrogenase reductase"/>
    <property type="match status" value="1"/>
</dbReference>
<evidence type="ECO:0000256" key="1">
    <source>
        <dbReference type="ARBA" id="ARBA00006484"/>
    </source>
</evidence>
<dbReference type="SUPFAM" id="SSF51735">
    <property type="entry name" value="NAD(P)-binding Rossmann-fold domains"/>
    <property type="match status" value="1"/>
</dbReference>
<dbReference type="Gene3D" id="3.40.50.720">
    <property type="entry name" value="NAD(P)-binding Rossmann-like Domain"/>
    <property type="match status" value="1"/>
</dbReference>
<feature type="domain" description="Ketoreductase" evidence="3">
    <location>
        <begin position="4"/>
        <end position="181"/>
    </location>
</feature>
<dbReference type="EMBL" id="JAAXOQ010000021">
    <property type="protein sequence ID" value="NKY19781.1"/>
    <property type="molecule type" value="Genomic_DNA"/>
</dbReference>
<dbReference type="Proteomes" id="UP000582646">
    <property type="component" value="Unassembled WGS sequence"/>
</dbReference>
<evidence type="ECO:0000256" key="2">
    <source>
        <dbReference type="ARBA" id="ARBA00023002"/>
    </source>
</evidence>